<proteinExistence type="predicted"/>
<evidence type="ECO:0000313" key="1">
    <source>
        <dbReference type="EMBL" id="PKK74853.1"/>
    </source>
</evidence>
<evidence type="ECO:0000313" key="2">
    <source>
        <dbReference type="Proteomes" id="UP000233469"/>
    </source>
</evidence>
<reference evidence="1 2" key="1">
    <citation type="submission" date="2016-04" db="EMBL/GenBank/DDBJ databases">
        <title>Genome analyses suggest a sexual origin of heterokaryosis in a supposedly ancient asexual fungus.</title>
        <authorList>
            <person name="Ropars J."/>
            <person name="Sedzielewska K."/>
            <person name="Noel J."/>
            <person name="Charron P."/>
            <person name="Farinelli L."/>
            <person name="Marton T."/>
            <person name="Kruger M."/>
            <person name="Pelin A."/>
            <person name="Brachmann A."/>
            <person name="Corradi N."/>
        </authorList>
    </citation>
    <scope>NUCLEOTIDE SEQUENCE [LARGE SCALE GENOMIC DNA]</scope>
    <source>
        <strain evidence="1 2">C2</strain>
    </source>
</reference>
<gene>
    <name evidence="1" type="ORF">RhiirC2_846481</name>
</gene>
<protein>
    <submittedName>
        <fullName evidence="1">Uncharacterized protein</fullName>
    </submittedName>
</protein>
<dbReference type="EMBL" id="LLXL01000279">
    <property type="protein sequence ID" value="PKK74853.1"/>
    <property type="molecule type" value="Genomic_DNA"/>
</dbReference>
<name>A0A2N1NLX7_9GLOM</name>
<dbReference type="AlphaFoldDB" id="A0A2N1NLX7"/>
<comment type="caution">
    <text evidence="1">The sequence shown here is derived from an EMBL/GenBank/DDBJ whole genome shotgun (WGS) entry which is preliminary data.</text>
</comment>
<accession>A0A2N1NLX7</accession>
<sequence length="96" mass="11387">MALEISSDLETEILDNGKEISSDADTGFPRLCLQNPCERHLITDRFPIYKWIGWKWISGSWVDWMKPKELLRNTCNTEHDEANRSYILNRYYYNAV</sequence>
<dbReference type="Proteomes" id="UP000233469">
    <property type="component" value="Unassembled WGS sequence"/>
</dbReference>
<dbReference type="VEuPathDB" id="FungiDB:FUN_021846"/>
<organism evidence="1 2">
    <name type="scientific">Rhizophagus irregularis</name>
    <dbReference type="NCBI Taxonomy" id="588596"/>
    <lineage>
        <taxon>Eukaryota</taxon>
        <taxon>Fungi</taxon>
        <taxon>Fungi incertae sedis</taxon>
        <taxon>Mucoromycota</taxon>
        <taxon>Glomeromycotina</taxon>
        <taxon>Glomeromycetes</taxon>
        <taxon>Glomerales</taxon>
        <taxon>Glomeraceae</taxon>
        <taxon>Rhizophagus</taxon>
    </lineage>
</organism>
<reference evidence="1 2" key="2">
    <citation type="submission" date="2017-10" db="EMBL/GenBank/DDBJ databases">
        <title>Extensive intraspecific genome diversity in a model arbuscular mycorrhizal fungus.</title>
        <authorList>
            <person name="Chen E.C.H."/>
            <person name="Morin E."/>
            <person name="Baudet D."/>
            <person name="Noel J."/>
            <person name="Ndikumana S."/>
            <person name="Charron P."/>
            <person name="St-Onge C."/>
            <person name="Giorgi J."/>
            <person name="Grigoriev I.V."/>
            <person name="Roux C."/>
            <person name="Martin F.M."/>
            <person name="Corradi N."/>
        </authorList>
    </citation>
    <scope>NUCLEOTIDE SEQUENCE [LARGE SCALE GENOMIC DNA]</scope>
    <source>
        <strain evidence="1 2">C2</strain>
    </source>
</reference>